<feature type="domain" description="tRNA/rRNA methyltransferase SpoU type" evidence="9">
    <location>
        <begin position="20"/>
        <end position="158"/>
    </location>
</feature>
<evidence type="ECO:0000256" key="5">
    <source>
        <dbReference type="ARBA" id="ARBA00022694"/>
    </source>
</evidence>
<dbReference type="GO" id="GO:0000049">
    <property type="term" value="F:tRNA binding"/>
    <property type="evidence" value="ECO:0007669"/>
    <property type="project" value="UniProtKB-UniRule"/>
</dbReference>
<dbReference type="CDD" id="cd18092">
    <property type="entry name" value="SpoU-like_TrmH"/>
    <property type="match status" value="1"/>
</dbReference>
<dbReference type="PANTHER" id="PTHR43453">
    <property type="entry name" value="RRNA METHYLASE-LIKE"/>
    <property type="match status" value="1"/>
</dbReference>
<dbReference type="GO" id="GO:0002938">
    <property type="term" value="P:tRNA guanine ribose methylation"/>
    <property type="evidence" value="ECO:0007669"/>
    <property type="project" value="UniProtKB-UniRule"/>
</dbReference>
<evidence type="ECO:0000259" key="10">
    <source>
        <dbReference type="Pfam" id="PF12105"/>
    </source>
</evidence>
<gene>
    <name evidence="7" type="primary">trmH</name>
    <name evidence="11" type="ORF">A9R00_11095</name>
</gene>
<name>A0A1Y5HJB9_OLEAN</name>
<dbReference type="SUPFAM" id="SSF75217">
    <property type="entry name" value="alpha/beta knot"/>
    <property type="match status" value="1"/>
</dbReference>
<evidence type="ECO:0000313" key="12">
    <source>
        <dbReference type="Proteomes" id="UP000227088"/>
    </source>
</evidence>
<dbReference type="InterPro" id="IPR029028">
    <property type="entry name" value="Alpha/beta_knot_MTases"/>
</dbReference>
<reference evidence="12" key="1">
    <citation type="journal article" date="2017" name="Proc. Natl. Acad. Sci. U.S.A.">
        <title>Simulation of Deepwater Horizon oil plume reveals substrate specialization within a complex community of hydrocarbon degraders.</title>
        <authorList>
            <person name="Hu P."/>
            <person name="Dubinsky E.A."/>
            <person name="Probst A.J."/>
            <person name="Wang J."/>
            <person name="Sieber C.M.K."/>
            <person name="Tom L.M."/>
            <person name="Gardinali P."/>
            <person name="Banfield J.F."/>
            <person name="Atlas R.M."/>
            <person name="Andersen G.L."/>
        </authorList>
    </citation>
    <scope>NUCLEOTIDE SEQUENCE [LARGE SCALE GENOMIC DNA]</scope>
</reference>
<dbReference type="Pfam" id="PF00588">
    <property type="entry name" value="SpoU_methylase"/>
    <property type="match status" value="1"/>
</dbReference>
<keyword evidence="3 7" id="KW-0808">Transferase</keyword>
<comment type="function">
    <text evidence="7">Catalyzes the 2'-O methylation of guanosine at position 18 in tRNA.</text>
</comment>
<dbReference type="Proteomes" id="UP000227088">
    <property type="component" value="Unassembled WGS sequence"/>
</dbReference>
<dbReference type="Gene3D" id="3.40.1280.10">
    <property type="match status" value="1"/>
</dbReference>
<feature type="binding site" evidence="7">
    <location>
        <position position="139"/>
    </location>
    <ligand>
        <name>S-adenosyl-L-methionine</name>
        <dbReference type="ChEBI" id="CHEBI:59789"/>
    </ligand>
</feature>
<keyword evidence="4 7" id="KW-0949">S-adenosyl-L-methionine</keyword>
<keyword evidence="6 7" id="KW-0694">RNA-binding</keyword>
<dbReference type="PANTHER" id="PTHR43453:SF1">
    <property type="entry name" value="TRNA_RRNA METHYLTRANSFERASE SPOU TYPE DOMAIN-CONTAINING PROTEIN"/>
    <property type="match status" value="1"/>
</dbReference>
<dbReference type="EC" id="2.1.1.34" evidence="7"/>
<evidence type="ECO:0000256" key="3">
    <source>
        <dbReference type="ARBA" id="ARBA00022679"/>
    </source>
</evidence>
<dbReference type="GO" id="GO:0141100">
    <property type="term" value="F:tRNA (guanine(18)-2'-O)-methyltransferase activity"/>
    <property type="evidence" value="ECO:0007669"/>
    <property type="project" value="UniProtKB-UniRule"/>
</dbReference>
<evidence type="ECO:0000256" key="1">
    <source>
        <dbReference type="ARBA" id="ARBA00022555"/>
    </source>
</evidence>
<protein>
    <recommendedName>
        <fullName evidence="7">tRNA (guanosine(18)-2'-O)-methyltransferase</fullName>
        <ecNumber evidence="7">2.1.1.34</ecNumber>
    </recommendedName>
    <alternativeName>
        <fullName evidence="7">tRNA [Gm18] methyltransferase</fullName>
    </alternativeName>
</protein>
<keyword evidence="1 7" id="KW-0820">tRNA-binding</keyword>
<comment type="similarity">
    <text evidence="7">Belongs to the class IV-like SAM-binding methyltransferase superfamily. RNA methyltransferase TrmH family.</text>
</comment>
<dbReference type="InterPro" id="IPR029026">
    <property type="entry name" value="tRNA_m1G_MTases_N"/>
</dbReference>
<keyword evidence="2 7" id="KW-0489">Methyltransferase</keyword>
<evidence type="ECO:0000256" key="8">
    <source>
        <dbReference type="SAM" id="MobiDB-lite"/>
    </source>
</evidence>
<proteinExistence type="inferred from homology"/>
<evidence type="ECO:0000313" key="11">
    <source>
        <dbReference type="EMBL" id="OUS37339.1"/>
    </source>
</evidence>
<comment type="catalytic activity">
    <reaction evidence="7">
        <text>guanosine(18) in tRNA + S-adenosyl-L-methionine = 2'-O-methylguanosine(18) in tRNA + S-adenosyl-L-homocysteine + H(+)</text>
        <dbReference type="Rhea" id="RHEA:20077"/>
        <dbReference type="Rhea" id="RHEA-COMP:10190"/>
        <dbReference type="Rhea" id="RHEA-COMP:10192"/>
        <dbReference type="ChEBI" id="CHEBI:15378"/>
        <dbReference type="ChEBI" id="CHEBI:57856"/>
        <dbReference type="ChEBI" id="CHEBI:59789"/>
        <dbReference type="ChEBI" id="CHEBI:74269"/>
        <dbReference type="ChEBI" id="CHEBI:74445"/>
        <dbReference type="EC" id="2.1.1.34"/>
    </reaction>
</comment>
<dbReference type="InterPro" id="IPR033671">
    <property type="entry name" value="TrmH"/>
</dbReference>
<dbReference type="InterPro" id="IPR001537">
    <property type="entry name" value="SpoU_MeTrfase"/>
</dbReference>
<dbReference type="NCBIfam" id="NF008295">
    <property type="entry name" value="PRK11081.1"/>
    <property type="match status" value="1"/>
</dbReference>
<evidence type="ECO:0000256" key="2">
    <source>
        <dbReference type="ARBA" id="ARBA00022603"/>
    </source>
</evidence>
<feature type="domain" description="RNA methyltransferase SpoU/TrmH type C-terminal" evidence="10">
    <location>
        <begin position="163"/>
        <end position="214"/>
    </location>
</feature>
<dbReference type="HAMAP" id="MF_02060">
    <property type="entry name" value="tRNA_methyltr_TrmH"/>
    <property type="match status" value="1"/>
</dbReference>
<dbReference type="AlphaFoldDB" id="A0A1Y5HJB9"/>
<accession>A0A1Y5HJB9</accession>
<evidence type="ECO:0000256" key="4">
    <source>
        <dbReference type="ARBA" id="ARBA00022691"/>
    </source>
</evidence>
<feature type="region of interest" description="Disordered" evidence="8">
    <location>
        <begin position="211"/>
        <end position="231"/>
    </location>
</feature>
<dbReference type="InterPro" id="IPR022724">
    <property type="entry name" value="rRNA_MeTrfase_SpoU_C"/>
</dbReference>
<organism evidence="11 12">
    <name type="scientific">Oleispira antarctica</name>
    <dbReference type="NCBI Taxonomy" id="188908"/>
    <lineage>
        <taxon>Bacteria</taxon>
        <taxon>Pseudomonadati</taxon>
        <taxon>Pseudomonadota</taxon>
        <taxon>Gammaproteobacteria</taxon>
        <taxon>Oceanospirillales</taxon>
        <taxon>Oceanospirillaceae</taxon>
        <taxon>Oleispira</taxon>
    </lineage>
</organism>
<evidence type="ECO:0000259" key="9">
    <source>
        <dbReference type="Pfam" id="PF00588"/>
    </source>
</evidence>
<dbReference type="EMBL" id="MABE01000635">
    <property type="protein sequence ID" value="OUS37339.1"/>
    <property type="molecule type" value="Genomic_DNA"/>
</dbReference>
<comment type="caution">
    <text evidence="7">Lacks conserved residue(s) required for the propagation of feature annotation.</text>
</comment>
<evidence type="ECO:0000256" key="7">
    <source>
        <dbReference type="HAMAP-Rule" id="MF_02060"/>
    </source>
</evidence>
<dbReference type="Pfam" id="PF12105">
    <property type="entry name" value="SpoU_methylas_C"/>
    <property type="match status" value="1"/>
</dbReference>
<evidence type="ECO:0000256" key="6">
    <source>
        <dbReference type="ARBA" id="ARBA00022884"/>
    </source>
</evidence>
<comment type="caution">
    <text evidence="11">The sequence shown here is derived from an EMBL/GenBank/DDBJ whole genome shotgun (WGS) entry which is preliminary data.</text>
</comment>
<sequence>MTPERFARIKETLNRRQPDLAVVTDEVHKAHNLSAIIRTCDAFAVPKVHAIWPYDDYRTFRGKAKGSQQWVDVETFRTTEDAIGQLQGKGFKVCVANFSERAIDFRAYDFTQPTAIMMGNELTGVTDIAAEMADEHLTIPMLGMVQSFNVSVAAALLLSEAERQRSLKGMFDQRRISDEDYERMLFEWSHPFYTRLCKELGWEYPEMDEEGELADPQGFGARVNASGKKLR</sequence>
<keyword evidence="5 7" id="KW-0819">tRNA processing</keyword>